<feature type="transmembrane region" description="Helical" evidence="5">
    <location>
        <begin position="249"/>
        <end position="270"/>
    </location>
</feature>
<feature type="domain" description="ABC transmembrane type-1" evidence="6">
    <location>
        <begin position="58"/>
        <end position="269"/>
    </location>
</feature>
<evidence type="ECO:0000256" key="1">
    <source>
        <dbReference type="ARBA" id="ARBA00004141"/>
    </source>
</evidence>
<evidence type="ECO:0000256" key="5">
    <source>
        <dbReference type="RuleBase" id="RU363032"/>
    </source>
</evidence>
<dbReference type="InterPro" id="IPR052730">
    <property type="entry name" value="Sugar_ABC_transporter"/>
</dbReference>
<proteinExistence type="inferred from homology"/>
<dbReference type="PROSITE" id="PS50928">
    <property type="entry name" value="ABC_TM1"/>
    <property type="match status" value="1"/>
</dbReference>
<feature type="transmembrane region" description="Helical" evidence="5">
    <location>
        <begin position="156"/>
        <end position="174"/>
    </location>
</feature>
<dbReference type="Gene3D" id="1.10.3720.10">
    <property type="entry name" value="MetI-like"/>
    <property type="match status" value="1"/>
</dbReference>
<dbReference type="SUPFAM" id="SSF161098">
    <property type="entry name" value="MetI-like"/>
    <property type="match status" value="1"/>
</dbReference>
<dbReference type="PANTHER" id="PTHR43759">
    <property type="entry name" value="TREHALOSE TRANSPORT SYSTEM PERMEASE PROTEIN SUGA"/>
    <property type="match status" value="1"/>
</dbReference>
<dbReference type="GO" id="GO:0005886">
    <property type="term" value="C:plasma membrane"/>
    <property type="evidence" value="ECO:0007669"/>
    <property type="project" value="UniProtKB-SubCell"/>
</dbReference>
<evidence type="ECO:0000259" key="6">
    <source>
        <dbReference type="PROSITE" id="PS50928"/>
    </source>
</evidence>
<keyword evidence="5" id="KW-0813">Transport</keyword>
<evidence type="ECO:0000256" key="2">
    <source>
        <dbReference type="ARBA" id="ARBA00022692"/>
    </source>
</evidence>
<accession>A0A7C1CF44</accession>
<comment type="caution">
    <text evidence="7">The sequence shown here is derived from an EMBL/GenBank/DDBJ whole genome shotgun (WGS) entry which is preliminary data.</text>
</comment>
<evidence type="ECO:0000313" key="7">
    <source>
        <dbReference type="EMBL" id="HDP15875.1"/>
    </source>
</evidence>
<dbReference type="InterPro" id="IPR035906">
    <property type="entry name" value="MetI-like_sf"/>
</dbReference>
<dbReference type="GO" id="GO:0055085">
    <property type="term" value="P:transmembrane transport"/>
    <property type="evidence" value="ECO:0007669"/>
    <property type="project" value="InterPro"/>
</dbReference>
<dbReference type="CDD" id="cd06261">
    <property type="entry name" value="TM_PBP2"/>
    <property type="match status" value="1"/>
</dbReference>
<comment type="subcellular location">
    <subcellularLocation>
        <location evidence="5">Cell membrane</location>
        <topology evidence="5">Multi-pass membrane protein</topology>
    </subcellularLocation>
    <subcellularLocation>
        <location evidence="1">Membrane</location>
        <topology evidence="1">Multi-pass membrane protein</topology>
    </subcellularLocation>
</comment>
<evidence type="ECO:0000256" key="3">
    <source>
        <dbReference type="ARBA" id="ARBA00022989"/>
    </source>
</evidence>
<feature type="transmembrane region" description="Helical" evidence="5">
    <location>
        <begin position="125"/>
        <end position="144"/>
    </location>
</feature>
<name>A0A7C1CF44_9CREN</name>
<feature type="transmembrane region" description="Helical" evidence="5">
    <location>
        <begin position="209"/>
        <end position="228"/>
    </location>
</feature>
<feature type="transmembrane region" description="Helical" evidence="5">
    <location>
        <begin position="12"/>
        <end position="37"/>
    </location>
</feature>
<dbReference type="Pfam" id="PF00528">
    <property type="entry name" value="BPD_transp_1"/>
    <property type="match status" value="1"/>
</dbReference>
<reference evidence="7" key="1">
    <citation type="journal article" date="2020" name="mSystems">
        <title>Genome- and Community-Level Interaction Insights into Carbon Utilization and Element Cycling Functions of Hydrothermarchaeota in Hydrothermal Sediment.</title>
        <authorList>
            <person name="Zhou Z."/>
            <person name="Liu Y."/>
            <person name="Xu W."/>
            <person name="Pan J."/>
            <person name="Luo Z.H."/>
            <person name="Li M."/>
        </authorList>
    </citation>
    <scope>NUCLEOTIDE SEQUENCE [LARGE SCALE GENOMIC DNA]</scope>
    <source>
        <strain evidence="7">SpSt-116</strain>
    </source>
</reference>
<dbReference type="PANTHER" id="PTHR43759:SF1">
    <property type="entry name" value="GLUCOSE IMPORT SYSTEM PERMEASE PROTEIN GLCT"/>
    <property type="match status" value="1"/>
</dbReference>
<evidence type="ECO:0000256" key="4">
    <source>
        <dbReference type="ARBA" id="ARBA00023136"/>
    </source>
</evidence>
<comment type="similarity">
    <text evidence="5">Belongs to the binding-protein-dependent transport system permease family.</text>
</comment>
<keyword evidence="4 5" id="KW-0472">Membrane</keyword>
<dbReference type="AlphaFoldDB" id="A0A7C1CF44"/>
<feature type="transmembrane region" description="Helical" evidence="5">
    <location>
        <begin position="57"/>
        <end position="85"/>
    </location>
</feature>
<gene>
    <name evidence="7" type="ORF">ENN26_08920</name>
</gene>
<dbReference type="InterPro" id="IPR000515">
    <property type="entry name" value="MetI-like"/>
</dbReference>
<sequence>MEQKIRIFLPYFLILPTLIYEVFISAYPIAYAIGMAFSGNPPALVQLFQDFERFKEVIFYTILTIVTVIPLQLIIAIFASIFFLNHFRGRELVLYFFILPVAISEVAGALFWYTMFSSSGLLNKLLIWLGVIPNPVYFFGYEFRDRTLLVIVLEEVWRATAIVFTIIYAGIQMINREYFEAADVFGFNFWQKLRYITVPLLKPSIQTALIIRTLFAFQIVGPILILGGEYIRVMATEVVYWYSQRMDPYIASAWAVLVGVVTFVLSILYIRMFRAGEGA</sequence>
<feature type="transmembrane region" description="Helical" evidence="5">
    <location>
        <begin position="92"/>
        <end position="113"/>
    </location>
</feature>
<protein>
    <submittedName>
        <fullName evidence="7">Sugar ABC transporter permease</fullName>
    </submittedName>
</protein>
<keyword evidence="2 5" id="KW-0812">Transmembrane</keyword>
<keyword evidence="3 5" id="KW-1133">Transmembrane helix</keyword>
<dbReference type="EMBL" id="DSAY01000165">
    <property type="protein sequence ID" value="HDP15875.1"/>
    <property type="molecule type" value="Genomic_DNA"/>
</dbReference>
<organism evidence="7">
    <name type="scientific">Thermofilum adornatum</name>
    <dbReference type="NCBI Taxonomy" id="1365176"/>
    <lineage>
        <taxon>Archaea</taxon>
        <taxon>Thermoproteota</taxon>
        <taxon>Thermoprotei</taxon>
        <taxon>Thermofilales</taxon>
        <taxon>Thermofilaceae</taxon>
        <taxon>Thermofilum</taxon>
    </lineage>
</organism>